<sequence>MNVPSSVEVRPPLTRWLTEQAGPGQTALFCLPPSGGGASGFRPWSTLAPDWLAVVPVRLPAREARLDEPALESVPAVVEAVLPHLEQHAPDRFALFGHSMGAIIAFELARELSARGRPPVRLYVSGAVAPRFWSQLEPGLSDRPIEEILDVLISRCGVPAETREHAQLIALMEPAVRGDLKIVESYDHRPGPALGCPITALQADRDELTTPEGTGAWAAHTRAGFTLRTYPGGHSFPQEERVAVVGDIVRDLVPDAESLC</sequence>
<evidence type="ECO:0000256" key="1">
    <source>
        <dbReference type="ARBA" id="ARBA00007169"/>
    </source>
</evidence>
<name>A0ABS5KM75_9ACTN</name>
<gene>
    <name evidence="3" type="ORF">KGQ19_09765</name>
</gene>
<comment type="similarity">
    <text evidence="1">Belongs to the thioesterase family.</text>
</comment>
<dbReference type="Gene3D" id="3.40.50.1820">
    <property type="entry name" value="alpha/beta hydrolase"/>
    <property type="match status" value="1"/>
</dbReference>
<feature type="domain" description="Thioesterase" evidence="2">
    <location>
        <begin position="28"/>
        <end position="248"/>
    </location>
</feature>
<dbReference type="RefSeq" id="WP_212008759.1">
    <property type="nucleotide sequence ID" value="NZ_JAAFYZ010000023.1"/>
</dbReference>
<evidence type="ECO:0000313" key="4">
    <source>
        <dbReference type="Proteomes" id="UP000730482"/>
    </source>
</evidence>
<protein>
    <submittedName>
        <fullName evidence="3">Thioesterase</fullName>
    </submittedName>
</protein>
<dbReference type="PANTHER" id="PTHR11487">
    <property type="entry name" value="THIOESTERASE"/>
    <property type="match status" value="1"/>
</dbReference>
<keyword evidence="4" id="KW-1185">Reference proteome</keyword>
<dbReference type="InterPro" id="IPR029058">
    <property type="entry name" value="AB_hydrolase_fold"/>
</dbReference>
<dbReference type="EMBL" id="JAAFYZ010000023">
    <property type="protein sequence ID" value="MBS2547158.1"/>
    <property type="molecule type" value="Genomic_DNA"/>
</dbReference>
<evidence type="ECO:0000313" key="3">
    <source>
        <dbReference type="EMBL" id="MBS2547158.1"/>
    </source>
</evidence>
<dbReference type="InterPro" id="IPR001031">
    <property type="entry name" value="Thioesterase"/>
</dbReference>
<organism evidence="3 4">
    <name type="scientific">Catenulispora pinistramenti</name>
    <dbReference type="NCBI Taxonomy" id="2705254"/>
    <lineage>
        <taxon>Bacteria</taxon>
        <taxon>Bacillati</taxon>
        <taxon>Actinomycetota</taxon>
        <taxon>Actinomycetes</taxon>
        <taxon>Catenulisporales</taxon>
        <taxon>Catenulisporaceae</taxon>
        <taxon>Catenulispora</taxon>
    </lineage>
</organism>
<accession>A0ABS5KM75</accession>
<proteinExistence type="inferred from homology"/>
<dbReference type="PANTHER" id="PTHR11487:SF0">
    <property type="entry name" value="S-ACYL FATTY ACID SYNTHASE THIOESTERASE, MEDIUM CHAIN"/>
    <property type="match status" value="1"/>
</dbReference>
<evidence type="ECO:0000259" key="2">
    <source>
        <dbReference type="Pfam" id="PF00975"/>
    </source>
</evidence>
<dbReference type="InterPro" id="IPR012223">
    <property type="entry name" value="TEII"/>
</dbReference>
<comment type="caution">
    <text evidence="3">The sequence shown here is derived from an EMBL/GenBank/DDBJ whole genome shotgun (WGS) entry which is preliminary data.</text>
</comment>
<dbReference type="SUPFAM" id="SSF53474">
    <property type="entry name" value="alpha/beta-Hydrolases"/>
    <property type="match status" value="1"/>
</dbReference>
<dbReference type="Pfam" id="PF00975">
    <property type="entry name" value="Thioesterase"/>
    <property type="match status" value="1"/>
</dbReference>
<dbReference type="Proteomes" id="UP000730482">
    <property type="component" value="Unassembled WGS sequence"/>
</dbReference>
<reference evidence="3 4" key="1">
    <citation type="submission" date="2020-02" db="EMBL/GenBank/DDBJ databases">
        <title>Acidophilic actinobacteria isolated from forest soil.</title>
        <authorList>
            <person name="Golinska P."/>
        </authorList>
    </citation>
    <scope>NUCLEOTIDE SEQUENCE [LARGE SCALE GENOMIC DNA]</scope>
    <source>
        <strain evidence="3 4">NL8</strain>
    </source>
</reference>